<keyword evidence="8" id="KW-0276">Fatty acid metabolism</keyword>
<dbReference type="AlphaFoldDB" id="A0A811SR55"/>
<dbReference type="PANTHER" id="PTHR11712">
    <property type="entry name" value="POLYKETIDE SYNTHASE-RELATED"/>
    <property type="match status" value="1"/>
</dbReference>
<evidence type="ECO:0000256" key="11">
    <source>
        <dbReference type="ARBA" id="ARBA00023160"/>
    </source>
</evidence>
<dbReference type="Pfam" id="PF00109">
    <property type="entry name" value="ketoacyl-synt"/>
    <property type="match status" value="1"/>
</dbReference>
<evidence type="ECO:0000256" key="2">
    <source>
        <dbReference type="ARBA" id="ARBA00008467"/>
    </source>
</evidence>
<evidence type="ECO:0000259" key="18">
    <source>
        <dbReference type="PROSITE" id="PS52004"/>
    </source>
</evidence>
<evidence type="ECO:0000256" key="5">
    <source>
        <dbReference type="ARBA" id="ARBA00022528"/>
    </source>
</evidence>
<dbReference type="PANTHER" id="PTHR11712:SF329">
    <property type="entry name" value="3-OXOACYL-[ACYL-CARRIER-PROTEIN] SYNTHASE"/>
    <property type="match status" value="1"/>
</dbReference>
<evidence type="ECO:0000256" key="8">
    <source>
        <dbReference type="ARBA" id="ARBA00022832"/>
    </source>
</evidence>
<comment type="caution">
    <text evidence="19">The sequence shown here is derived from an EMBL/GenBank/DDBJ whole genome shotgun (WGS) entry which is preliminary data.</text>
</comment>
<comment type="subunit">
    <text evidence="3">Homodimer.</text>
</comment>
<dbReference type="InterPro" id="IPR014030">
    <property type="entry name" value="Ketoacyl_synth_N"/>
</dbReference>
<evidence type="ECO:0000256" key="16">
    <source>
        <dbReference type="PIRSR" id="PIRSR000447-1"/>
    </source>
</evidence>
<evidence type="ECO:0000256" key="12">
    <source>
        <dbReference type="ARBA" id="ARBA00023315"/>
    </source>
</evidence>
<dbReference type="PIRSF" id="PIRSF000447">
    <property type="entry name" value="KAS_II"/>
    <property type="match status" value="1"/>
</dbReference>
<evidence type="ECO:0000256" key="13">
    <source>
        <dbReference type="ARBA" id="ARBA00049541"/>
    </source>
</evidence>
<dbReference type="PROSITE" id="PS00606">
    <property type="entry name" value="KS3_1"/>
    <property type="match status" value="1"/>
</dbReference>
<evidence type="ECO:0000256" key="14">
    <source>
        <dbReference type="ARBA" id="ARBA00058711"/>
    </source>
</evidence>
<organism evidence="19 20">
    <name type="scientific">Miscanthus lutarioriparius</name>
    <dbReference type="NCBI Taxonomy" id="422564"/>
    <lineage>
        <taxon>Eukaryota</taxon>
        <taxon>Viridiplantae</taxon>
        <taxon>Streptophyta</taxon>
        <taxon>Embryophyta</taxon>
        <taxon>Tracheophyta</taxon>
        <taxon>Spermatophyta</taxon>
        <taxon>Magnoliopsida</taxon>
        <taxon>Liliopsida</taxon>
        <taxon>Poales</taxon>
        <taxon>Poaceae</taxon>
        <taxon>PACMAD clade</taxon>
        <taxon>Panicoideae</taxon>
        <taxon>Andropogonodae</taxon>
        <taxon>Andropogoneae</taxon>
        <taxon>Saccharinae</taxon>
        <taxon>Miscanthus</taxon>
    </lineage>
</organism>
<comment type="function">
    <text evidence="14">Catalyzes the condensation reaction of fatty acid synthesis by the addition to an acyl acceptor of two carbons from malonyl-ACP. Specific for elongation from C-10 to unsaturated C-16 and C-18 fatty acids.</text>
</comment>
<dbReference type="InterPro" id="IPR018201">
    <property type="entry name" value="Ketoacyl_synth_AS"/>
</dbReference>
<keyword evidence="11 15" id="KW-0275">Fatty acid biosynthesis</keyword>
<keyword evidence="12" id="KW-0012">Acyltransferase</keyword>
<keyword evidence="6" id="KW-0934">Plastid</keyword>
<keyword evidence="4 15" id="KW-0444">Lipid biosynthesis</keyword>
<evidence type="ECO:0000313" key="19">
    <source>
        <dbReference type="EMBL" id="CAD6343358.1"/>
    </source>
</evidence>
<keyword evidence="9" id="KW-0809">Transit peptide</keyword>
<proteinExistence type="inferred from homology"/>
<reference evidence="19" key="1">
    <citation type="submission" date="2020-10" db="EMBL/GenBank/DDBJ databases">
        <authorList>
            <person name="Han B."/>
            <person name="Lu T."/>
            <person name="Zhao Q."/>
            <person name="Huang X."/>
            <person name="Zhao Y."/>
        </authorList>
    </citation>
    <scope>NUCLEOTIDE SEQUENCE</scope>
</reference>
<keyword evidence="20" id="KW-1185">Reference proteome</keyword>
<evidence type="ECO:0000256" key="7">
    <source>
        <dbReference type="ARBA" id="ARBA00022679"/>
    </source>
</evidence>
<evidence type="ECO:0000256" key="10">
    <source>
        <dbReference type="ARBA" id="ARBA00023098"/>
    </source>
</evidence>
<dbReference type="InterPro" id="IPR000794">
    <property type="entry name" value="Beta-ketoacyl_synthase"/>
</dbReference>
<comment type="catalytic activity">
    <reaction evidence="13">
        <text>a fatty acyl-[ACP] + malonyl-[ACP] + H(+) = a 3-oxoacyl-[ACP] + holo-[ACP] + CO2</text>
        <dbReference type="Rhea" id="RHEA:22836"/>
        <dbReference type="Rhea" id="RHEA-COMP:9623"/>
        <dbReference type="Rhea" id="RHEA-COMP:9685"/>
        <dbReference type="Rhea" id="RHEA-COMP:9916"/>
        <dbReference type="Rhea" id="RHEA-COMP:14125"/>
        <dbReference type="ChEBI" id="CHEBI:15378"/>
        <dbReference type="ChEBI" id="CHEBI:16526"/>
        <dbReference type="ChEBI" id="CHEBI:64479"/>
        <dbReference type="ChEBI" id="CHEBI:78449"/>
        <dbReference type="ChEBI" id="CHEBI:78776"/>
        <dbReference type="ChEBI" id="CHEBI:138651"/>
        <dbReference type="EC" id="2.3.1.41"/>
    </reaction>
</comment>
<dbReference type="SUPFAM" id="SSF53901">
    <property type="entry name" value="Thiolase-like"/>
    <property type="match status" value="2"/>
</dbReference>
<evidence type="ECO:0000256" key="1">
    <source>
        <dbReference type="ARBA" id="ARBA00004229"/>
    </source>
</evidence>
<name>A0A811SR55_9POAL</name>
<dbReference type="GO" id="GO:0004315">
    <property type="term" value="F:3-oxoacyl-[acyl-carrier-protein] synthase activity"/>
    <property type="evidence" value="ECO:0007669"/>
    <property type="project" value="UniProtKB-EC"/>
</dbReference>
<dbReference type="SMART" id="SM00825">
    <property type="entry name" value="PKS_KS"/>
    <property type="match status" value="1"/>
</dbReference>
<evidence type="ECO:0000256" key="4">
    <source>
        <dbReference type="ARBA" id="ARBA00022516"/>
    </source>
</evidence>
<accession>A0A811SR55</accession>
<dbReference type="InterPro" id="IPR020841">
    <property type="entry name" value="PKS_Beta-ketoAc_synthase_dom"/>
</dbReference>
<evidence type="ECO:0000256" key="6">
    <source>
        <dbReference type="ARBA" id="ARBA00022640"/>
    </source>
</evidence>
<dbReference type="PROSITE" id="PS52004">
    <property type="entry name" value="KS3_2"/>
    <property type="match status" value="1"/>
</dbReference>
<keyword evidence="5" id="KW-0150">Chloroplast</keyword>
<evidence type="ECO:0000313" key="20">
    <source>
        <dbReference type="Proteomes" id="UP000604825"/>
    </source>
</evidence>
<evidence type="ECO:0000256" key="3">
    <source>
        <dbReference type="ARBA" id="ARBA00011738"/>
    </source>
</evidence>
<dbReference type="EMBL" id="CAJGYO010000751">
    <property type="protein sequence ID" value="CAD6343358.1"/>
    <property type="molecule type" value="Genomic_DNA"/>
</dbReference>
<dbReference type="Proteomes" id="UP000604825">
    <property type="component" value="Unassembled WGS sequence"/>
</dbReference>
<comment type="subcellular location">
    <subcellularLocation>
        <location evidence="1">Plastid</location>
        <location evidence="1">Chloroplast</location>
    </subcellularLocation>
</comment>
<dbReference type="OrthoDB" id="5334845at2759"/>
<gene>
    <name evidence="19" type="ORF">NCGR_LOCUS67456</name>
</gene>
<feature type="active site" description="For beta-ketoacyl synthase activity" evidence="16">
    <location>
        <position position="204"/>
    </location>
</feature>
<dbReference type="CDD" id="cd00834">
    <property type="entry name" value="KAS_I_II"/>
    <property type="match status" value="1"/>
</dbReference>
<dbReference type="GO" id="GO:0006633">
    <property type="term" value="P:fatty acid biosynthetic process"/>
    <property type="evidence" value="ECO:0007669"/>
    <property type="project" value="UniProtKB-KW"/>
</dbReference>
<dbReference type="NCBIfam" id="NF005589">
    <property type="entry name" value="PRK07314.1"/>
    <property type="match status" value="1"/>
</dbReference>
<protein>
    <recommendedName>
        <fullName evidence="15">3-oxoacyl-[acyl-carrier-protein] synthase</fullName>
    </recommendedName>
</protein>
<dbReference type="Pfam" id="PF02801">
    <property type="entry name" value="Ketoacyl-synt_C"/>
    <property type="match status" value="1"/>
</dbReference>
<dbReference type="GO" id="GO:0005739">
    <property type="term" value="C:mitochondrion"/>
    <property type="evidence" value="ECO:0007669"/>
    <property type="project" value="TreeGrafter"/>
</dbReference>
<dbReference type="FunFam" id="3.40.47.10:FF:000027">
    <property type="entry name" value="3-oxoacyl-[acyl-carrier-protein] synthase 2"/>
    <property type="match status" value="1"/>
</dbReference>
<keyword evidence="10" id="KW-0443">Lipid metabolism</keyword>
<feature type="domain" description="Ketosynthase family 3 (KS3)" evidence="18">
    <location>
        <begin position="36"/>
        <end position="423"/>
    </location>
</feature>
<dbReference type="GO" id="GO:0009507">
    <property type="term" value="C:chloroplast"/>
    <property type="evidence" value="ECO:0007669"/>
    <property type="project" value="UniProtKB-SubCell"/>
</dbReference>
<evidence type="ECO:0000256" key="15">
    <source>
        <dbReference type="PIRNR" id="PIRNR000447"/>
    </source>
</evidence>
<comment type="similarity">
    <text evidence="2 15 17">Belongs to the thiolase-like superfamily. Beta-ketoacyl-ACP synthases family.</text>
</comment>
<evidence type="ECO:0000256" key="9">
    <source>
        <dbReference type="ARBA" id="ARBA00022946"/>
    </source>
</evidence>
<dbReference type="InterPro" id="IPR017568">
    <property type="entry name" value="3-oxoacyl-ACP_synth-2"/>
</dbReference>
<evidence type="ECO:0000256" key="17">
    <source>
        <dbReference type="RuleBase" id="RU003694"/>
    </source>
</evidence>
<dbReference type="InterPro" id="IPR014031">
    <property type="entry name" value="Ketoacyl_synth_C"/>
</dbReference>
<keyword evidence="7 15" id="KW-0808">Transferase</keyword>
<sequence>MAVAAAAADLPPRTQPLPRCVSVSMARAPRRESDPKKRVVITGMGVVSVFGNDVGAYYDRLLDGSSGAGPIDRFDASGFPTRFAAQIRGFSCEGHIDGESDRCLDDCQSYALVAARKALAPAGLALVSRAMYKIDKERAGVVVGSGNGGATTFSAGVEDLERKGPRGVSPCTIPFAMPNAASALVSIDAGIGFLGPNYSISTACATSNHCLHSAADQIRLGRADVMVAGGADAAVAPVCLGGFAALRALSRRNGDPGAASRPWDRDRDGFVLGEGAGILVMESLDHARRRGAPMLAEYLGGAASCDAHHLMDPRPDGRAAVACIRRSLEDAGVAPEEVNYVNAHATSSLAGDLAEVKALKQVFKNPSQIKMNATKSMIGHCLGAAGGLEAIATVKAITTGWVHPTINQFNPEPAVGVSENLTR</sequence>
<dbReference type="InterPro" id="IPR016039">
    <property type="entry name" value="Thiolase-like"/>
</dbReference>
<dbReference type="Gene3D" id="3.40.47.10">
    <property type="match status" value="1"/>
</dbReference>